<feature type="domain" description="Antitoxin Xre/MbcA/ParS-like toxin-binding" evidence="1">
    <location>
        <begin position="93"/>
        <end position="147"/>
    </location>
</feature>
<dbReference type="OrthoDB" id="117888at2"/>
<dbReference type="EMBL" id="PNYA01000018">
    <property type="protein sequence ID" value="PMS17701.1"/>
    <property type="molecule type" value="Genomic_DNA"/>
</dbReference>
<evidence type="ECO:0000259" key="1">
    <source>
        <dbReference type="Pfam" id="PF09722"/>
    </source>
</evidence>
<evidence type="ECO:0000313" key="4">
    <source>
        <dbReference type="Proteomes" id="UP000235616"/>
    </source>
</evidence>
<proteinExistence type="predicted"/>
<comment type="caution">
    <text evidence="3">The sequence shown here is derived from an EMBL/GenBank/DDBJ whole genome shotgun (WGS) entry which is preliminary data.</text>
</comment>
<organism evidence="3 4">
    <name type="scientific">Trinickia dabaoshanensis</name>
    <dbReference type="NCBI Taxonomy" id="564714"/>
    <lineage>
        <taxon>Bacteria</taxon>
        <taxon>Pseudomonadati</taxon>
        <taxon>Pseudomonadota</taxon>
        <taxon>Betaproteobacteria</taxon>
        <taxon>Burkholderiales</taxon>
        <taxon>Burkholderiaceae</taxon>
        <taxon>Trinickia</taxon>
    </lineage>
</organism>
<evidence type="ECO:0000313" key="3">
    <source>
        <dbReference type="EMBL" id="PMS17701.1"/>
    </source>
</evidence>
<dbReference type="GO" id="GO:0003677">
    <property type="term" value="F:DNA binding"/>
    <property type="evidence" value="ECO:0007669"/>
    <property type="project" value="InterPro"/>
</dbReference>
<sequence length="149" mass="15846">MSPAATHRLSAAYAHARGQEPLAAPSIADMSAAGLRAFFNIARDWGLGIDEQIVLLGSPGRSTFFKWKAAPASARLSRDTLERLSLLLGIYKALQILLPEPAAADAWVKRANSAPPFGGSSALDRMLAGNVSDLVAVRQYLDAMRGGWA</sequence>
<dbReference type="InterPro" id="IPR046847">
    <property type="entry name" value="Xre-like_HTH"/>
</dbReference>
<feature type="domain" description="Antitoxin Xre-like helix-turn-helix" evidence="2">
    <location>
        <begin position="28"/>
        <end position="89"/>
    </location>
</feature>
<keyword evidence="4" id="KW-1185">Reference proteome</keyword>
<protein>
    <submittedName>
        <fullName evidence="3">Uncharacterized protein</fullName>
    </submittedName>
</protein>
<accession>A0A2N7VKK2</accession>
<dbReference type="Pfam" id="PF09722">
    <property type="entry name" value="Xre_MbcA_ParS_C"/>
    <property type="match status" value="1"/>
</dbReference>
<dbReference type="AlphaFoldDB" id="A0A2N7VKK2"/>
<name>A0A2N7VKK2_9BURK</name>
<dbReference type="InterPro" id="IPR024467">
    <property type="entry name" value="Xre/MbcA/ParS-like_toxin-bd"/>
</dbReference>
<dbReference type="Proteomes" id="UP000235616">
    <property type="component" value="Unassembled WGS sequence"/>
</dbReference>
<gene>
    <name evidence="3" type="ORF">C0Z18_19825</name>
</gene>
<reference evidence="3 4" key="1">
    <citation type="submission" date="2018-01" db="EMBL/GenBank/DDBJ databases">
        <title>Whole genome analyses suggest that Burkholderia sensu lato contains two further novel genera in the rhizoxinica-symbiotica group Mycetohabitans gen. nov., and Trinickia gen. nov.: implications for the evolution of diazotrophy and nodulation in the Burkholderiaceae.</title>
        <authorList>
            <person name="Estrada-de los Santos P."/>
            <person name="Palmer M."/>
            <person name="Chavez-Ramirez B."/>
            <person name="Beukes C."/>
            <person name="Steenkamp E.T."/>
            <person name="Hirsch A.M."/>
            <person name="Manyaka P."/>
            <person name="Maluk M."/>
            <person name="Lafos M."/>
            <person name="Crook M."/>
            <person name="Gross E."/>
            <person name="Simon M.F."/>
            <person name="Bueno dos Reis Junior F."/>
            <person name="Poole P.S."/>
            <person name="Venter S.N."/>
            <person name="James E.K."/>
        </authorList>
    </citation>
    <scope>NUCLEOTIDE SEQUENCE [LARGE SCALE GENOMIC DNA]</scope>
    <source>
        <strain evidence="3 4">GIMN1.004</strain>
    </source>
</reference>
<dbReference type="Pfam" id="PF20432">
    <property type="entry name" value="Xre-like-HTH"/>
    <property type="match status" value="1"/>
</dbReference>
<evidence type="ECO:0000259" key="2">
    <source>
        <dbReference type="Pfam" id="PF20432"/>
    </source>
</evidence>